<dbReference type="Gramene" id="Kaladp0085s0032.1.v1.1">
    <property type="protein sequence ID" value="Kaladp0085s0032.1.v1.1.CDS.1"/>
    <property type="gene ID" value="Kaladp0085s0032.v1.1"/>
</dbReference>
<protein>
    <submittedName>
        <fullName evidence="1">Uncharacterized protein</fullName>
    </submittedName>
</protein>
<dbReference type="AlphaFoldDB" id="A0A7N0UT14"/>
<dbReference type="OMA" id="CASARKK"/>
<reference evidence="1" key="1">
    <citation type="submission" date="2021-01" db="UniProtKB">
        <authorList>
            <consortium name="EnsemblPlants"/>
        </authorList>
    </citation>
    <scope>IDENTIFICATION</scope>
</reference>
<dbReference type="InterPro" id="IPR032675">
    <property type="entry name" value="LRR_dom_sf"/>
</dbReference>
<dbReference type="GO" id="GO:0019005">
    <property type="term" value="C:SCF ubiquitin ligase complex"/>
    <property type="evidence" value="ECO:0007669"/>
    <property type="project" value="TreeGrafter"/>
</dbReference>
<dbReference type="SUPFAM" id="SSF52047">
    <property type="entry name" value="RNI-like"/>
    <property type="match status" value="1"/>
</dbReference>
<name>A0A7N0UT14_KALFE</name>
<proteinExistence type="predicted"/>
<evidence type="ECO:0000313" key="2">
    <source>
        <dbReference type="Proteomes" id="UP000594263"/>
    </source>
</evidence>
<dbReference type="Proteomes" id="UP000594263">
    <property type="component" value="Unplaced"/>
</dbReference>
<dbReference type="PANTHER" id="PTHR13318">
    <property type="entry name" value="PARTNER OF PAIRED, ISOFORM B-RELATED"/>
    <property type="match status" value="1"/>
</dbReference>
<dbReference type="PANTHER" id="PTHR13318:SF190">
    <property type="entry name" value="PARTNER OF PAIRED, ISOFORM B"/>
    <property type="match status" value="1"/>
</dbReference>
<evidence type="ECO:0000313" key="1">
    <source>
        <dbReference type="EnsemblPlants" id="Kaladp0085s0032.1.v1.1.CDS.1"/>
    </source>
</evidence>
<dbReference type="Gene3D" id="3.80.10.10">
    <property type="entry name" value="Ribonuclease Inhibitor"/>
    <property type="match status" value="1"/>
</dbReference>
<dbReference type="GO" id="GO:0031146">
    <property type="term" value="P:SCF-dependent proteasomal ubiquitin-dependent protein catabolic process"/>
    <property type="evidence" value="ECO:0007669"/>
    <property type="project" value="TreeGrafter"/>
</dbReference>
<sequence length="317" mass="35474">MALPTTFCDLSPDCTRLIFTGADKTELNAASLACRDFHHYTNELVRELDLSRKSIPELNSFARLLRRFPNVKRLSLYPPPGDDLDATLHEIANSGLDLDFLCLPGRLSLALHDFPAEPLARLSSIMPNLKSLDCGHFVNDDDDLTMLAGMFPALEVLDMSDCGSYVTDQGVDAAFKRLANLRKIDISFNCQMSDEWLKSLSTNCPLLEEVMCVASKRRASWVTESGVCALLGGCGQLRSVQLGDINFSRFDFPLARAVCASARKKLRYLEIDGVVMVDDKHCRRMVDTEEEEDEEACAAHMKVEFFSTWDKLHGESY</sequence>
<organism evidence="1 2">
    <name type="scientific">Kalanchoe fedtschenkoi</name>
    <name type="common">Lavender scallops</name>
    <name type="synonym">South American air plant</name>
    <dbReference type="NCBI Taxonomy" id="63787"/>
    <lineage>
        <taxon>Eukaryota</taxon>
        <taxon>Viridiplantae</taxon>
        <taxon>Streptophyta</taxon>
        <taxon>Embryophyta</taxon>
        <taxon>Tracheophyta</taxon>
        <taxon>Spermatophyta</taxon>
        <taxon>Magnoliopsida</taxon>
        <taxon>eudicotyledons</taxon>
        <taxon>Gunneridae</taxon>
        <taxon>Pentapetalae</taxon>
        <taxon>Saxifragales</taxon>
        <taxon>Crassulaceae</taxon>
        <taxon>Kalanchoe</taxon>
    </lineage>
</organism>
<dbReference type="EnsemblPlants" id="Kaladp0085s0032.1.v1.1">
    <property type="protein sequence ID" value="Kaladp0085s0032.1.v1.1.CDS.1"/>
    <property type="gene ID" value="Kaladp0085s0032.v1.1"/>
</dbReference>
<keyword evidence="2" id="KW-1185">Reference proteome</keyword>
<accession>A0A7N0UT14</accession>